<feature type="compositionally biased region" description="Basic and acidic residues" evidence="2">
    <location>
        <begin position="43"/>
        <end position="55"/>
    </location>
</feature>
<evidence type="ECO:0000256" key="1">
    <source>
        <dbReference type="SAM" id="Coils"/>
    </source>
</evidence>
<evidence type="ECO:0000256" key="3">
    <source>
        <dbReference type="SAM" id="SignalP"/>
    </source>
</evidence>
<gene>
    <name evidence="4" type="ordered locus">MARTH_orf227</name>
</gene>
<organism evidence="4 5">
    <name type="scientific">Metamycoplasma arthritidis (strain 158L3-1)</name>
    <name type="common">Mycoplasma arthritidis</name>
    <dbReference type="NCBI Taxonomy" id="243272"/>
    <lineage>
        <taxon>Bacteria</taxon>
        <taxon>Bacillati</taxon>
        <taxon>Mycoplasmatota</taxon>
        <taxon>Mycoplasmoidales</taxon>
        <taxon>Metamycoplasmataceae</taxon>
        <taxon>Metamycoplasma</taxon>
    </lineage>
</organism>
<evidence type="ECO:0000313" key="4">
    <source>
        <dbReference type="EMBL" id="ACF07139.1"/>
    </source>
</evidence>
<evidence type="ECO:0000313" key="5">
    <source>
        <dbReference type="Proteomes" id="UP000008812"/>
    </source>
</evidence>
<feature type="coiled-coil region" evidence="1">
    <location>
        <begin position="126"/>
        <end position="186"/>
    </location>
</feature>
<reference evidence="4 5" key="1">
    <citation type="journal article" date="2008" name="Infect. Immun.">
        <title>Genome of Mycoplasma arthritidis.</title>
        <authorList>
            <person name="Dybvig K."/>
            <person name="Zuhua C."/>
            <person name="Lao P."/>
            <person name="Jordan D.S."/>
            <person name="French C.T."/>
            <person name="Tu A.H."/>
            <person name="Loraine A.E."/>
        </authorList>
    </citation>
    <scope>NUCLEOTIDE SEQUENCE [LARGE SCALE GENOMIC DNA]</scope>
    <source>
        <strain evidence="4 5">158L3-1</strain>
    </source>
</reference>
<feature type="region of interest" description="Disordered" evidence="2">
    <location>
        <begin position="28"/>
        <end position="80"/>
    </location>
</feature>
<evidence type="ECO:0000256" key="2">
    <source>
        <dbReference type="SAM" id="MobiDB-lite"/>
    </source>
</evidence>
<sequence>MKKPFKPLLISVLGTALFATSIIAASCSSKNKKQESPKTIGTSKKENDQLPKGYEDLPLEQDNSNKKEKDNKELEMQANRNDKKIQKALIDITNSFNDLKLKIKASDVEKNIIEQYAPTDNLVNVWKKLINNYQEAINELNSFEEQIAKIEKLLNVVRDLDGLNQIKKLSKEISELNRKVNESLEVITTKKQDQENSIKSEQSKIKDYLKIFDGVLETIIEKEMFPKDNHTKTAIKLYLDDLVKWCNEYILEPSKKINYDIAIKQVEEKLKKIEEFKNQSTKKMAL</sequence>
<keyword evidence="3" id="KW-0732">Signal</keyword>
<keyword evidence="1" id="KW-0175">Coiled coil</keyword>
<dbReference type="PROSITE" id="PS51257">
    <property type="entry name" value="PROKAR_LIPOPROTEIN"/>
    <property type="match status" value="1"/>
</dbReference>
<dbReference type="RefSeq" id="WP_012498096.1">
    <property type="nucleotide sequence ID" value="NC_011025.1"/>
</dbReference>
<feature type="signal peptide" evidence="3">
    <location>
        <begin position="1"/>
        <end position="24"/>
    </location>
</feature>
<dbReference type="EMBL" id="CP001047">
    <property type="protein sequence ID" value="ACF07139.1"/>
    <property type="molecule type" value="Genomic_DNA"/>
</dbReference>
<protein>
    <submittedName>
        <fullName evidence="4">Hypothetical lipoprotein</fullName>
    </submittedName>
</protein>
<name>B3PM87_META1</name>
<dbReference type="HOGENOM" id="CLU_879457_0_0_14"/>
<dbReference type="Proteomes" id="UP000008812">
    <property type="component" value="Chromosome"/>
</dbReference>
<keyword evidence="4" id="KW-0449">Lipoprotein</keyword>
<accession>B3PM87</accession>
<feature type="compositionally biased region" description="Basic and acidic residues" evidence="2">
    <location>
        <begin position="63"/>
        <end position="80"/>
    </location>
</feature>
<dbReference type="KEGG" id="mat:MARTH_orf227"/>
<dbReference type="AlphaFoldDB" id="B3PM87"/>
<feature type="chain" id="PRO_5002796728" evidence="3">
    <location>
        <begin position="25"/>
        <end position="286"/>
    </location>
</feature>
<keyword evidence="5" id="KW-1185">Reference proteome</keyword>
<proteinExistence type="predicted"/>